<dbReference type="GO" id="GO:0015385">
    <property type="term" value="F:sodium:proton antiporter activity"/>
    <property type="evidence" value="ECO:0007669"/>
    <property type="project" value="UniProtKB-UniRule"/>
</dbReference>
<evidence type="ECO:0000256" key="5">
    <source>
        <dbReference type="ARBA" id="ARBA00023136"/>
    </source>
</evidence>
<comment type="similarity">
    <text evidence="6">Belongs to the NhaA Na(+)/H(+) (TC 2.A.33) antiporter family.</text>
</comment>
<keyword evidence="3 6" id="KW-0812">Transmembrane</keyword>
<dbReference type="RefSeq" id="WP_205104790.1">
    <property type="nucleotide sequence ID" value="NZ_JACJJG010000039.1"/>
</dbReference>
<reference evidence="8" key="1">
    <citation type="submission" date="2020-08" db="EMBL/GenBank/DDBJ databases">
        <authorList>
            <person name="Cejkova D."/>
            <person name="Kubasova T."/>
            <person name="Jahodarova E."/>
            <person name="Rychlik I."/>
        </authorList>
    </citation>
    <scope>NUCLEOTIDE SEQUENCE</scope>
    <source>
        <strain evidence="8">An824</strain>
    </source>
</reference>
<gene>
    <name evidence="6 8" type="primary">nhaA</name>
    <name evidence="8" type="ORF">H6A34_08160</name>
</gene>
<comment type="caution">
    <text evidence="8">The sequence shown here is derived from an EMBL/GenBank/DDBJ whole genome shotgun (WGS) entry which is preliminary data.</text>
</comment>
<name>A0A938WRI3_9BACT</name>
<feature type="transmembrane region" description="Helical" evidence="6">
    <location>
        <begin position="65"/>
        <end position="86"/>
    </location>
</feature>
<evidence type="ECO:0000256" key="4">
    <source>
        <dbReference type="ARBA" id="ARBA00022989"/>
    </source>
</evidence>
<proteinExistence type="inferred from homology"/>
<accession>A0A938WRI3</accession>
<sequence length="466" mass="49951">MKYQYKVRRGIVMPIQQFIKREKSAGIVLGVSIVIALLLANSPWSEEYFHLFEHKVGFMFNGEPVLYYSLHHWINDGLMSMFFFVVGLELKREFIGGELANPRNTVLPIGAAVAGMLVPAIIYTLLNAGTAAAGGWGIPMATDIAFSLAIVYALGDRVPLAAKVFLTTLAIVDDLGAVVVIALFYTSEISLVNIAVGLAFLGVMFGANKMGVKNVTFYGILGICGVWTAFLMSGIHATIAAVLAAFVIPSDARLPEAEYLKRAARHLRRFADLKPNGVSTLEEEQVKVISNMMNDTRDAIPPSQRLEHAMHPFVSFVVMPVFALSNAGISFAGLDIQSVFSTNIASGVALGLLLGKPLGIVLSVMLLVRLGIARHTEALTMRRIIGLGFLASIGFTMSMFISTLAFTDGNMLMQAKLGIFAASILGGITGYVLLGTDGHGKHCRQAKTEGGAATGNNGGDNQLNHV</sequence>
<dbReference type="GO" id="GO:0006885">
    <property type="term" value="P:regulation of pH"/>
    <property type="evidence" value="ECO:0007669"/>
    <property type="project" value="UniProtKB-UniRule"/>
</dbReference>
<keyword evidence="6" id="KW-0813">Transport</keyword>
<evidence type="ECO:0000313" key="9">
    <source>
        <dbReference type="Proteomes" id="UP000706891"/>
    </source>
</evidence>
<dbReference type="GO" id="GO:0005886">
    <property type="term" value="C:plasma membrane"/>
    <property type="evidence" value="ECO:0007669"/>
    <property type="project" value="UniProtKB-SubCell"/>
</dbReference>
<dbReference type="AlphaFoldDB" id="A0A938WRI3"/>
<evidence type="ECO:0000256" key="2">
    <source>
        <dbReference type="ARBA" id="ARBA00022475"/>
    </source>
</evidence>
<dbReference type="NCBIfam" id="TIGR00773">
    <property type="entry name" value="NhaA"/>
    <property type="match status" value="1"/>
</dbReference>
<feature type="transmembrane region" description="Helical" evidence="6">
    <location>
        <begin position="384"/>
        <end position="405"/>
    </location>
</feature>
<dbReference type="HAMAP" id="MF_01844">
    <property type="entry name" value="NhaA"/>
    <property type="match status" value="1"/>
</dbReference>
<keyword evidence="6" id="KW-0406">Ion transport</keyword>
<organism evidence="8 9">
    <name type="scientific">Marseilla massiliensis</name>
    <dbReference type="NCBI Taxonomy" id="1841864"/>
    <lineage>
        <taxon>Bacteria</taxon>
        <taxon>Pseudomonadati</taxon>
        <taxon>Bacteroidota</taxon>
        <taxon>Bacteroidia</taxon>
        <taxon>Bacteroidales</taxon>
        <taxon>Prevotellaceae</taxon>
        <taxon>Marseilla</taxon>
    </lineage>
</organism>
<keyword evidence="2 6" id="KW-1003">Cell membrane</keyword>
<evidence type="ECO:0000313" key="8">
    <source>
        <dbReference type="EMBL" id="MBM6673847.1"/>
    </source>
</evidence>
<feature type="transmembrane region" description="Helical" evidence="6">
    <location>
        <begin position="106"/>
        <end position="126"/>
    </location>
</feature>
<feature type="transmembrane region" description="Helical" evidence="6">
    <location>
        <begin position="417"/>
        <end position="434"/>
    </location>
</feature>
<feature type="transmembrane region" description="Helical" evidence="6">
    <location>
        <begin position="191"/>
        <end position="208"/>
    </location>
</feature>
<keyword evidence="9" id="KW-1185">Reference proteome</keyword>
<dbReference type="EMBL" id="JACJJG010000039">
    <property type="protein sequence ID" value="MBM6673847.1"/>
    <property type="molecule type" value="Genomic_DNA"/>
</dbReference>
<evidence type="ECO:0000256" key="3">
    <source>
        <dbReference type="ARBA" id="ARBA00022692"/>
    </source>
</evidence>
<keyword evidence="6" id="KW-0050">Antiport</keyword>
<comment type="subcellular location">
    <subcellularLocation>
        <location evidence="1">Cell inner membrane</location>
        <topology evidence="1">Multi-pass membrane protein</topology>
    </subcellularLocation>
    <subcellularLocation>
        <location evidence="6">Cell membrane</location>
        <topology evidence="6">Multi-pass membrane protein</topology>
    </subcellularLocation>
</comment>
<comment type="catalytic activity">
    <reaction evidence="6">
        <text>Na(+)(in) + 2 H(+)(out) = Na(+)(out) + 2 H(+)(in)</text>
        <dbReference type="Rhea" id="RHEA:29251"/>
        <dbReference type="ChEBI" id="CHEBI:15378"/>
        <dbReference type="ChEBI" id="CHEBI:29101"/>
    </reaction>
</comment>
<reference evidence="8" key="2">
    <citation type="journal article" date="2021" name="Sci. Rep.">
        <title>The distribution of antibiotic resistance genes in chicken gut microbiota commensals.</title>
        <authorList>
            <person name="Juricova H."/>
            <person name="Matiasovicova J."/>
            <person name="Kubasova T."/>
            <person name="Cejkova D."/>
            <person name="Rychlik I."/>
        </authorList>
    </citation>
    <scope>NUCLEOTIDE SEQUENCE</scope>
    <source>
        <strain evidence="8">An824</strain>
    </source>
</reference>
<evidence type="ECO:0000256" key="7">
    <source>
        <dbReference type="SAM" id="MobiDB-lite"/>
    </source>
</evidence>
<dbReference type="Proteomes" id="UP000706891">
    <property type="component" value="Unassembled WGS sequence"/>
</dbReference>
<feature type="transmembrane region" description="Helical" evidence="6">
    <location>
        <begin position="132"/>
        <end position="152"/>
    </location>
</feature>
<feature type="transmembrane region" description="Helical" evidence="6">
    <location>
        <begin position="344"/>
        <end position="372"/>
    </location>
</feature>
<keyword evidence="5 6" id="KW-0472">Membrane</keyword>
<feature type="region of interest" description="Disordered" evidence="7">
    <location>
        <begin position="445"/>
        <end position="466"/>
    </location>
</feature>
<dbReference type="PANTHER" id="PTHR30341">
    <property type="entry name" value="SODIUM ION/PROTON ANTIPORTER NHAA-RELATED"/>
    <property type="match status" value="1"/>
</dbReference>
<feature type="transmembrane region" description="Helical" evidence="6">
    <location>
        <begin position="313"/>
        <end position="332"/>
    </location>
</feature>
<dbReference type="InterPro" id="IPR004670">
    <property type="entry name" value="NhaA"/>
</dbReference>
<protein>
    <recommendedName>
        <fullName evidence="6">Na(+)/H(+) antiporter NhaA</fullName>
    </recommendedName>
    <alternativeName>
        <fullName evidence="6">Sodium/proton antiporter NhaA</fullName>
    </alternativeName>
</protein>
<keyword evidence="6" id="KW-0915">Sodium</keyword>
<feature type="transmembrane region" description="Helical" evidence="6">
    <location>
        <begin position="25"/>
        <end position="45"/>
    </location>
</feature>
<keyword evidence="4 6" id="KW-1133">Transmembrane helix</keyword>
<evidence type="ECO:0000256" key="6">
    <source>
        <dbReference type="HAMAP-Rule" id="MF_01844"/>
    </source>
</evidence>
<comment type="function">
    <text evidence="6">Na(+)/H(+) antiporter that extrudes sodium in exchange for external protons.</text>
</comment>
<dbReference type="Pfam" id="PF06965">
    <property type="entry name" value="Na_H_antiport_1"/>
    <property type="match status" value="1"/>
</dbReference>
<keyword evidence="6" id="KW-0739">Sodium transport</keyword>
<dbReference type="PANTHER" id="PTHR30341:SF0">
    <property type="entry name" value="NA(+)_H(+) ANTIPORTER NHAA"/>
    <property type="match status" value="1"/>
</dbReference>
<evidence type="ECO:0000256" key="1">
    <source>
        <dbReference type="ARBA" id="ARBA00004429"/>
    </source>
</evidence>
<dbReference type="Gene3D" id="1.20.1530.10">
    <property type="entry name" value="Na+/H+ antiporter like domain"/>
    <property type="match status" value="1"/>
</dbReference>
<dbReference type="InterPro" id="IPR023171">
    <property type="entry name" value="Na/H_antiporter_dom_sf"/>
</dbReference>